<protein>
    <submittedName>
        <fullName evidence="3">Uncharacterized protein</fullName>
    </submittedName>
</protein>
<feature type="region of interest" description="Disordered" evidence="1">
    <location>
        <begin position="274"/>
        <end position="298"/>
    </location>
</feature>
<dbReference type="EMBL" id="KZ819635">
    <property type="protein sequence ID" value="PWN91784.1"/>
    <property type="molecule type" value="Genomic_DNA"/>
</dbReference>
<gene>
    <name evidence="3" type="ORF">FA10DRAFT_284709</name>
</gene>
<dbReference type="Proteomes" id="UP000245768">
    <property type="component" value="Unassembled WGS sequence"/>
</dbReference>
<proteinExistence type="predicted"/>
<evidence type="ECO:0000256" key="1">
    <source>
        <dbReference type="SAM" id="MobiDB-lite"/>
    </source>
</evidence>
<name>A0A316YSH9_9BASI</name>
<sequence length="298" mass="31626">MLALSMSSSIASLGLTASMLTAPQLVNETQNSGHTYLQIGAGLLLASNSACLLALFLEVLFVSHCQRPWTAYITIVAALTALAASLAGSVIWTKVKPSDYSFENANLLTARPRARASVALAMTSSILVVVTGAIRAITPSSSQSSRAGRSRRRRSKAQVGPESTPLPSPSSVDEKQSFPSVGPAVPPTVPAVASWPSMLPTDGVITPPRTASSRRSAPGQQQHSPSISFADDRESDRRIRRPSHSHSHQSQYGYFNPALGGDAAASGGSMTSMTYIPNPNPKKKEAKPIYSNNYHGWR</sequence>
<reference evidence="3 4" key="1">
    <citation type="journal article" date="2018" name="Mol. Biol. Evol.">
        <title>Broad Genomic Sampling Reveals a Smut Pathogenic Ancestry of the Fungal Clade Ustilaginomycotina.</title>
        <authorList>
            <person name="Kijpornyongpan T."/>
            <person name="Mondo S.J."/>
            <person name="Barry K."/>
            <person name="Sandor L."/>
            <person name="Lee J."/>
            <person name="Lipzen A."/>
            <person name="Pangilinan J."/>
            <person name="LaButti K."/>
            <person name="Hainaut M."/>
            <person name="Henrissat B."/>
            <person name="Grigoriev I.V."/>
            <person name="Spatafora J.W."/>
            <person name="Aime M.C."/>
        </authorList>
    </citation>
    <scope>NUCLEOTIDE SEQUENCE [LARGE SCALE GENOMIC DNA]</scope>
    <source>
        <strain evidence="3 4">MCA 4198</strain>
    </source>
</reference>
<feature type="transmembrane region" description="Helical" evidence="2">
    <location>
        <begin position="37"/>
        <end position="57"/>
    </location>
</feature>
<evidence type="ECO:0000313" key="3">
    <source>
        <dbReference type="EMBL" id="PWN91784.1"/>
    </source>
</evidence>
<feature type="region of interest" description="Disordered" evidence="1">
    <location>
        <begin position="140"/>
        <end position="185"/>
    </location>
</feature>
<dbReference type="GeneID" id="37045859"/>
<keyword evidence="2" id="KW-1133">Transmembrane helix</keyword>
<organism evidence="3 4">
    <name type="scientific">Acaromyces ingoldii</name>
    <dbReference type="NCBI Taxonomy" id="215250"/>
    <lineage>
        <taxon>Eukaryota</taxon>
        <taxon>Fungi</taxon>
        <taxon>Dikarya</taxon>
        <taxon>Basidiomycota</taxon>
        <taxon>Ustilaginomycotina</taxon>
        <taxon>Exobasidiomycetes</taxon>
        <taxon>Exobasidiales</taxon>
        <taxon>Cryptobasidiaceae</taxon>
        <taxon>Acaromyces</taxon>
    </lineage>
</organism>
<evidence type="ECO:0000256" key="2">
    <source>
        <dbReference type="SAM" id="Phobius"/>
    </source>
</evidence>
<accession>A0A316YSH9</accession>
<keyword evidence="2" id="KW-0472">Membrane</keyword>
<dbReference type="RefSeq" id="XP_025378982.1">
    <property type="nucleotide sequence ID" value="XM_025523943.1"/>
</dbReference>
<dbReference type="AlphaFoldDB" id="A0A316YSH9"/>
<evidence type="ECO:0000313" key="4">
    <source>
        <dbReference type="Proteomes" id="UP000245768"/>
    </source>
</evidence>
<dbReference type="InParanoid" id="A0A316YSH9"/>
<feature type="compositionally biased region" description="Polar residues" evidence="1">
    <location>
        <begin position="209"/>
        <end position="227"/>
    </location>
</feature>
<feature type="compositionally biased region" description="Basic residues" evidence="1">
    <location>
        <begin position="238"/>
        <end position="247"/>
    </location>
</feature>
<keyword evidence="2" id="KW-0812">Transmembrane</keyword>
<feature type="transmembrane region" description="Helical" evidence="2">
    <location>
        <begin position="69"/>
        <end position="92"/>
    </location>
</feature>
<feature type="region of interest" description="Disordered" evidence="1">
    <location>
        <begin position="199"/>
        <end position="258"/>
    </location>
</feature>
<feature type="transmembrane region" description="Helical" evidence="2">
    <location>
        <begin position="116"/>
        <end position="137"/>
    </location>
</feature>
<keyword evidence="4" id="KW-1185">Reference proteome</keyword>